<reference evidence="9" key="1">
    <citation type="journal article" date="2019" name="Int. J. Syst. Evol. Microbiol.">
        <title>The Global Catalogue of Microorganisms (GCM) 10K type strain sequencing project: providing services to taxonomists for standard genome sequencing and annotation.</title>
        <authorList>
            <consortium name="The Broad Institute Genomics Platform"/>
            <consortium name="The Broad Institute Genome Sequencing Center for Infectious Disease"/>
            <person name="Wu L."/>
            <person name="Ma J."/>
        </authorList>
    </citation>
    <scope>NUCLEOTIDE SEQUENCE [LARGE SCALE GENOMIC DNA]</scope>
    <source>
        <strain evidence="9">JCM 12165</strain>
    </source>
</reference>
<evidence type="ECO:0000256" key="1">
    <source>
        <dbReference type="ARBA" id="ARBA00004651"/>
    </source>
</evidence>
<gene>
    <name evidence="8" type="ORF">ACFO4L_11960</name>
</gene>
<accession>A0ABV9NY85</accession>
<keyword evidence="9" id="KW-1185">Reference proteome</keyword>
<evidence type="ECO:0000256" key="2">
    <source>
        <dbReference type="ARBA" id="ARBA00006386"/>
    </source>
</evidence>
<comment type="subcellular location">
    <subcellularLocation>
        <location evidence="1">Cell membrane</location>
        <topology evidence="1">Multi-pass membrane protein</topology>
    </subcellularLocation>
</comment>
<feature type="transmembrane region" description="Helical" evidence="7">
    <location>
        <begin position="113"/>
        <end position="131"/>
    </location>
</feature>
<dbReference type="PANTHER" id="PTHR42775:SF2">
    <property type="entry name" value="PERMEASE"/>
    <property type="match status" value="1"/>
</dbReference>
<feature type="transmembrane region" description="Helical" evidence="7">
    <location>
        <begin position="12"/>
        <end position="34"/>
    </location>
</feature>
<feature type="transmembrane region" description="Helical" evidence="7">
    <location>
        <begin position="171"/>
        <end position="196"/>
    </location>
</feature>
<evidence type="ECO:0000256" key="5">
    <source>
        <dbReference type="ARBA" id="ARBA00022989"/>
    </source>
</evidence>
<dbReference type="RefSeq" id="WP_377909907.1">
    <property type="nucleotide sequence ID" value="NZ_JBHSGK010000013.1"/>
</dbReference>
<dbReference type="EMBL" id="JBHSGK010000013">
    <property type="protein sequence ID" value="MFC4737306.1"/>
    <property type="molecule type" value="Genomic_DNA"/>
</dbReference>
<feature type="transmembrane region" description="Helical" evidence="7">
    <location>
        <begin position="229"/>
        <end position="246"/>
    </location>
</feature>
<feature type="transmembrane region" description="Helical" evidence="7">
    <location>
        <begin position="54"/>
        <end position="77"/>
    </location>
</feature>
<dbReference type="PANTHER" id="PTHR42775">
    <property type="entry name" value="PERMEASE RV2963-RELATED"/>
    <property type="match status" value="1"/>
</dbReference>
<keyword evidence="4 7" id="KW-0812">Transmembrane</keyword>
<sequence>MLIDTLASFASIMLKLTALFMILSFILHLLQVFIPYHKLEHLLRRNSGFRGGMIALVFAFMTPFCSCSTVPIVVHLLKNNIRFGVVMVFLFASPLLDPTILTVMTVFMGWEIAVAYTLVTASFSLAIGLILERFGMERAVKQVVMIGYDNRHKTFSVKRAWLETWAMMKTVFPYLTIGAALGALLHGVVPTVFISTYLGGDAWWLIPAAAVIGIPLYIRLSTMIPVSQVMIAGGMAVGPVMAMLISSAGASLPELVLLKTIFKTELIVTFVLSVITMSTVSGFLFYLIYV</sequence>
<evidence type="ECO:0000313" key="8">
    <source>
        <dbReference type="EMBL" id="MFC4737306.1"/>
    </source>
</evidence>
<dbReference type="Pfam" id="PF03773">
    <property type="entry name" value="ArsP_1"/>
    <property type="match status" value="1"/>
</dbReference>
<evidence type="ECO:0000256" key="4">
    <source>
        <dbReference type="ARBA" id="ARBA00022692"/>
    </source>
</evidence>
<keyword evidence="5 7" id="KW-1133">Transmembrane helix</keyword>
<dbReference type="InterPro" id="IPR053166">
    <property type="entry name" value="UPF0718_permease"/>
</dbReference>
<keyword evidence="6 7" id="KW-0472">Membrane</keyword>
<proteinExistence type="inferred from homology"/>
<keyword evidence="3" id="KW-1003">Cell membrane</keyword>
<dbReference type="Proteomes" id="UP001595896">
    <property type="component" value="Unassembled WGS sequence"/>
</dbReference>
<evidence type="ECO:0000256" key="3">
    <source>
        <dbReference type="ARBA" id="ARBA00022475"/>
    </source>
</evidence>
<organism evidence="8 9">
    <name type="scientific">Bacillus daqingensis</name>
    <dbReference type="NCBI Taxonomy" id="872396"/>
    <lineage>
        <taxon>Bacteria</taxon>
        <taxon>Bacillati</taxon>
        <taxon>Bacillota</taxon>
        <taxon>Bacilli</taxon>
        <taxon>Bacillales</taxon>
        <taxon>Bacillaceae</taxon>
        <taxon>Bacillus</taxon>
    </lineage>
</organism>
<feature type="transmembrane region" description="Helical" evidence="7">
    <location>
        <begin position="84"/>
        <end position="107"/>
    </location>
</feature>
<feature type="transmembrane region" description="Helical" evidence="7">
    <location>
        <begin position="202"/>
        <end position="220"/>
    </location>
</feature>
<evidence type="ECO:0000256" key="6">
    <source>
        <dbReference type="ARBA" id="ARBA00023136"/>
    </source>
</evidence>
<name>A0ABV9NY85_9BACI</name>
<comment type="similarity">
    <text evidence="2">Belongs to the UPF0718 family.</text>
</comment>
<comment type="caution">
    <text evidence="8">The sequence shown here is derived from an EMBL/GenBank/DDBJ whole genome shotgun (WGS) entry which is preliminary data.</text>
</comment>
<evidence type="ECO:0000256" key="7">
    <source>
        <dbReference type="SAM" id="Phobius"/>
    </source>
</evidence>
<protein>
    <submittedName>
        <fullName evidence="8">Permease</fullName>
    </submittedName>
</protein>
<evidence type="ECO:0000313" key="9">
    <source>
        <dbReference type="Proteomes" id="UP001595896"/>
    </source>
</evidence>
<feature type="transmembrane region" description="Helical" evidence="7">
    <location>
        <begin position="266"/>
        <end position="289"/>
    </location>
</feature>
<dbReference type="InterPro" id="IPR005524">
    <property type="entry name" value="DUF318"/>
</dbReference>